<dbReference type="InterPro" id="IPR036034">
    <property type="entry name" value="PDZ_sf"/>
</dbReference>
<dbReference type="SUPFAM" id="SSF47769">
    <property type="entry name" value="SAM/Pointed domain"/>
    <property type="match status" value="1"/>
</dbReference>
<dbReference type="EMBL" id="AZBU02000009">
    <property type="protein sequence ID" value="TKR64380.1"/>
    <property type="molecule type" value="Genomic_DNA"/>
</dbReference>
<gene>
    <name evidence="7" type="ORF">L596_024926</name>
</gene>
<evidence type="ECO:0000256" key="2">
    <source>
        <dbReference type="SAM" id="MobiDB-lite"/>
    </source>
</evidence>
<keyword evidence="8" id="KW-1185">Reference proteome</keyword>
<sequence length="889" mass="99396">MQKFGPSSGGGKTKRILYDEPAAVIPLAELVEAWTVDQVVLWMRGLDDGVLPFLDRISQSQIDGRGLFLVDCDDLERIGIRSYGVRKIIVQAIKVLYYFCYTIKSENLQILAMNVCLSAGEVVNDMKATKAQYEKLRNRATTRSDLTIVFNAITKTVSRINEDIKKLMFWLDRSPFDRKEKFIELRNKVTSIACEIVKCVNVPSRQLLQAPTILMEKADELGSLCQTIIDLEDPAILYTSFLKKATLKKTTSSEWGFNLQSSYRGVHVISEIKIQTPADQCGKIDAGDEILEVNGVTVVGWELSKLVQKIYDSPIEMVLLINKRPCEVVTNPFRTMGLYVSTDQKTVRLAPGSTLTRLGSTKPNPGNLTAKADFTFFSGNDFFEEMNKSPKWTRKTSSLTNLASVAEPGEGNQVGPTSPVDKKQPPLIHRRGSLFGDKARRGRMTTNENRRNGRVKFDDVVADFHVLYPPKLSFRRSIVKSGSKKRDSDSSGSSITIRQHASLDETRDSPSNDDSGVSNHEEDEDGPAQFPLIVRRTRRMRQQPDGYVKSFIDNRLVDEIEENAVLDSVEKSEGGEAAGEIQFATIDVVGDEELEKLGIPVPPTTPLSGGGFRSRLPSDWKAPIRELVTATAGFIGHRNPHHSLTSLESPMCLSSHSKVAQFFAEPLPSTASSPPPTPLKSPFAMTNSVISEDVSISSSTSRTRLERKAPLANTEETQNIDDWSANLTDDENTNRRVRSTVSAPPENNESRGLSLQELSLISCELLGGKCYEGWIRRMRLDSERDKSKKRKWVKCWMVLKASLLFIYQHQFSKEAEIVIAVVNFSVNDANDIKTSKKHVFKLHRGSTAFYFAATSSTDMKSWMNKLALASICYNQSDEERKSSDYMSKF</sequence>
<dbReference type="Pfam" id="PF00169">
    <property type="entry name" value="PH"/>
    <property type="match status" value="1"/>
</dbReference>
<evidence type="ECO:0000259" key="6">
    <source>
        <dbReference type="PROSITE" id="PS51290"/>
    </source>
</evidence>
<feature type="domain" description="CRIC" evidence="6">
    <location>
        <begin position="107"/>
        <end position="207"/>
    </location>
</feature>
<dbReference type="OrthoDB" id="74412at2759"/>
<feature type="compositionally biased region" description="Polar residues" evidence="2">
    <location>
        <begin position="714"/>
        <end position="727"/>
    </location>
</feature>
<dbReference type="PROSITE" id="PS50105">
    <property type="entry name" value="SAM_DOMAIN"/>
    <property type="match status" value="1"/>
</dbReference>
<protein>
    <submittedName>
        <fullName evidence="7">Uncharacterized protein</fullName>
    </submittedName>
</protein>
<feature type="domain" description="PH" evidence="3">
    <location>
        <begin position="768"/>
        <end position="871"/>
    </location>
</feature>
<dbReference type="Gene3D" id="2.30.29.30">
    <property type="entry name" value="Pleckstrin-homology domain (PH domain)/Phosphotyrosine-binding domain (PTB)"/>
    <property type="match status" value="1"/>
</dbReference>
<feature type="region of interest" description="Disordered" evidence="2">
    <location>
        <begin position="404"/>
        <end position="451"/>
    </location>
</feature>
<dbReference type="PROSITE" id="PS50106">
    <property type="entry name" value="PDZ"/>
    <property type="match status" value="1"/>
</dbReference>
<feature type="domain" description="SAM" evidence="4">
    <location>
        <begin position="34"/>
        <end position="99"/>
    </location>
</feature>
<dbReference type="Pfam" id="PF00536">
    <property type="entry name" value="SAM_1"/>
    <property type="match status" value="1"/>
</dbReference>
<evidence type="ECO:0000313" key="7">
    <source>
        <dbReference type="EMBL" id="TKR64380.1"/>
    </source>
</evidence>
<dbReference type="PANTHER" id="PTHR12844:SF42">
    <property type="entry name" value="CONNECTOR ENHANCER OF KSR PROTEIN CNK"/>
    <property type="match status" value="1"/>
</dbReference>
<comment type="similarity">
    <text evidence="1">Belongs to the CNKSR family.</text>
</comment>
<dbReference type="SUPFAM" id="SSF50156">
    <property type="entry name" value="PDZ domain-like"/>
    <property type="match status" value="1"/>
</dbReference>
<dbReference type="InterPro" id="IPR013761">
    <property type="entry name" value="SAM/pointed_sf"/>
</dbReference>
<evidence type="ECO:0000313" key="8">
    <source>
        <dbReference type="Proteomes" id="UP000298663"/>
    </source>
</evidence>
<evidence type="ECO:0000259" key="4">
    <source>
        <dbReference type="PROSITE" id="PS50105"/>
    </source>
</evidence>
<feature type="region of interest" description="Disordered" evidence="2">
    <location>
        <begin position="694"/>
        <end position="750"/>
    </location>
</feature>
<evidence type="ECO:0000259" key="5">
    <source>
        <dbReference type="PROSITE" id="PS50106"/>
    </source>
</evidence>
<accession>A0A4U5M690</accession>
<dbReference type="PROSITE" id="PS50003">
    <property type="entry name" value="PH_DOMAIN"/>
    <property type="match status" value="1"/>
</dbReference>
<dbReference type="InterPro" id="IPR051566">
    <property type="entry name" value="CNKSR"/>
</dbReference>
<comment type="caution">
    <text evidence="7">The sequence shown here is derived from an EMBL/GenBank/DDBJ whole genome shotgun (WGS) entry which is preliminary data.</text>
</comment>
<dbReference type="Gene3D" id="2.30.42.10">
    <property type="match status" value="1"/>
</dbReference>
<proteinExistence type="inferred from homology"/>
<dbReference type="InterPro" id="IPR011993">
    <property type="entry name" value="PH-like_dom_sf"/>
</dbReference>
<dbReference type="SMART" id="SM00233">
    <property type="entry name" value="PH"/>
    <property type="match status" value="1"/>
</dbReference>
<feature type="compositionally biased region" description="Basic and acidic residues" evidence="2">
    <location>
        <begin position="501"/>
        <end position="510"/>
    </location>
</feature>
<dbReference type="Pfam" id="PF10534">
    <property type="entry name" value="CRIC_ras_sig"/>
    <property type="match status" value="1"/>
</dbReference>
<reference evidence="7 8" key="1">
    <citation type="journal article" date="2015" name="Genome Biol.">
        <title>Comparative genomics of Steinernema reveals deeply conserved gene regulatory networks.</title>
        <authorList>
            <person name="Dillman A.R."/>
            <person name="Macchietto M."/>
            <person name="Porter C.F."/>
            <person name="Rogers A."/>
            <person name="Williams B."/>
            <person name="Antoshechkin I."/>
            <person name="Lee M.M."/>
            <person name="Goodwin Z."/>
            <person name="Lu X."/>
            <person name="Lewis E.E."/>
            <person name="Goodrich-Blair H."/>
            <person name="Stock S.P."/>
            <person name="Adams B.J."/>
            <person name="Sternberg P.W."/>
            <person name="Mortazavi A."/>
        </authorList>
    </citation>
    <scope>NUCLEOTIDE SEQUENCE [LARGE SCALE GENOMIC DNA]</scope>
    <source>
        <strain evidence="7 8">ALL</strain>
    </source>
</reference>
<evidence type="ECO:0000256" key="1">
    <source>
        <dbReference type="ARBA" id="ARBA00009498"/>
    </source>
</evidence>
<organism evidence="7 8">
    <name type="scientific">Steinernema carpocapsae</name>
    <name type="common">Entomopathogenic nematode</name>
    <dbReference type="NCBI Taxonomy" id="34508"/>
    <lineage>
        <taxon>Eukaryota</taxon>
        <taxon>Metazoa</taxon>
        <taxon>Ecdysozoa</taxon>
        <taxon>Nematoda</taxon>
        <taxon>Chromadorea</taxon>
        <taxon>Rhabditida</taxon>
        <taxon>Tylenchina</taxon>
        <taxon>Panagrolaimomorpha</taxon>
        <taxon>Strongyloidoidea</taxon>
        <taxon>Steinernematidae</taxon>
        <taxon>Steinernema</taxon>
    </lineage>
</organism>
<dbReference type="InterPro" id="IPR001660">
    <property type="entry name" value="SAM"/>
</dbReference>
<evidence type="ECO:0000259" key="3">
    <source>
        <dbReference type="PROSITE" id="PS50003"/>
    </source>
</evidence>
<feature type="compositionally biased region" description="Polar residues" evidence="2">
    <location>
        <begin position="739"/>
        <end position="750"/>
    </location>
</feature>
<dbReference type="SMART" id="SM00454">
    <property type="entry name" value="SAM"/>
    <property type="match status" value="1"/>
</dbReference>
<dbReference type="PROSITE" id="PS51290">
    <property type="entry name" value="CRIC"/>
    <property type="match status" value="1"/>
</dbReference>
<feature type="domain" description="PDZ" evidence="5">
    <location>
        <begin position="244"/>
        <end position="325"/>
    </location>
</feature>
<dbReference type="Proteomes" id="UP000298663">
    <property type="component" value="Unassembled WGS sequence"/>
</dbReference>
<dbReference type="SMART" id="SM00228">
    <property type="entry name" value="PDZ"/>
    <property type="match status" value="1"/>
</dbReference>
<reference evidence="7 8" key="2">
    <citation type="journal article" date="2019" name="G3 (Bethesda)">
        <title>Hybrid Assembly of the Genome of the Entomopathogenic Nematode Steinernema carpocapsae Identifies the X-Chromosome.</title>
        <authorList>
            <person name="Serra L."/>
            <person name="Macchietto M."/>
            <person name="Macias-Munoz A."/>
            <person name="McGill C.J."/>
            <person name="Rodriguez I.M."/>
            <person name="Rodriguez B."/>
            <person name="Murad R."/>
            <person name="Mortazavi A."/>
        </authorList>
    </citation>
    <scope>NUCLEOTIDE SEQUENCE [LARGE SCALE GENOMIC DNA]</scope>
    <source>
        <strain evidence="7 8">ALL</strain>
    </source>
</reference>
<dbReference type="AlphaFoldDB" id="A0A4U5M690"/>
<dbReference type="InterPro" id="IPR001478">
    <property type="entry name" value="PDZ"/>
</dbReference>
<dbReference type="STRING" id="34508.A0A4U5M690"/>
<name>A0A4U5M690_STECR</name>
<dbReference type="Pfam" id="PF00595">
    <property type="entry name" value="PDZ"/>
    <property type="match status" value="1"/>
</dbReference>
<dbReference type="InterPro" id="IPR001849">
    <property type="entry name" value="PH_domain"/>
</dbReference>
<dbReference type="PANTHER" id="PTHR12844">
    <property type="entry name" value="CONNECTOR ENCHANCER OF KINASE SUPPRESSOR OF RAS"/>
    <property type="match status" value="1"/>
</dbReference>
<feature type="region of interest" description="Disordered" evidence="2">
    <location>
        <begin position="478"/>
        <end position="538"/>
    </location>
</feature>
<dbReference type="Gene3D" id="1.10.150.50">
    <property type="entry name" value="Transcription Factor, Ets-1"/>
    <property type="match status" value="1"/>
</dbReference>
<dbReference type="InterPro" id="IPR017874">
    <property type="entry name" value="CRIC_domain"/>
</dbReference>
<dbReference type="SUPFAM" id="SSF50729">
    <property type="entry name" value="PH domain-like"/>
    <property type="match status" value="1"/>
</dbReference>